<dbReference type="EMBL" id="AP018553">
    <property type="protein sequence ID" value="BBD73764.1"/>
    <property type="molecule type" value="Genomic_DNA"/>
</dbReference>
<proteinExistence type="predicted"/>
<name>A0A348B6G2_9CREN</name>
<dbReference type="OrthoDB" id="34333at2157"/>
<reference evidence="2" key="1">
    <citation type="journal article" date="2014" name="Int. J. Syst. Evol. Microbiol.">
        <title>Complete genome sequence of Corynebacterium casei LMG S-19264T (=DSM 44701T), isolated from a smear-ripened cheese.</title>
        <authorList>
            <consortium name="US DOE Joint Genome Institute (JGI-PGF)"/>
            <person name="Walter F."/>
            <person name="Albersmeier A."/>
            <person name="Kalinowski J."/>
            <person name="Ruckert C."/>
        </authorList>
    </citation>
    <scope>NUCLEOTIDE SEQUENCE</scope>
    <source>
        <strain evidence="2">JCM 31740</strain>
    </source>
</reference>
<evidence type="ECO:0000313" key="2">
    <source>
        <dbReference type="EMBL" id="GGT98175.1"/>
    </source>
</evidence>
<gene>
    <name evidence="2" type="ORF">GCM10007116_14690</name>
    <name evidence="1" type="ORF">HS1genome_2153</name>
</gene>
<dbReference type="KEGG" id="sacd:HS1genome_2153"/>
<reference evidence="3" key="2">
    <citation type="submission" date="2018-04" db="EMBL/GenBank/DDBJ databases">
        <title>Complete genome sequence of Sulfodiicoccus acidiphilus strain HS-1.</title>
        <authorList>
            <person name="Sakai H.D."/>
            <person name="Kurosawa N."/>
        </authorList>
    </citation>
    <scope>NUCLEOTIDE SEQUENCE [LARGE SCALE GENOMIC DNA]</scope>
    <source>
        <strain evidence="3">HS-1</strain>
    </source>
</reference>
<dbReference type="Proteomes" id="UP000276741">
    <property type="component" value="Chromosome"/>
</dbReference>
<keyword evidence="3" id="KW-1185">Reference proteome</keyword>
<accession>A0A348B6G2</accession>
<dbReference type="RefSeq" id="WP_126451035.1">
    <property type="nucleotide sequence ID" value="NZ_AP018553.1"/>
</dbReference>
<organism evidence="1 3">
    <name type="scientific">Sulfodiicoccus acidiphilus</name>
    <dbReference type="NCBI Taxonomy" id="1670455"/>
    <lineage>
        <taxon>Archaea</taxon>
        <taxon>Thermoproteota</taxon>
        <taxon>Thermoprotei</taxon>
        <taxon>Sulfolobales</taxon>
        <taxon>Sulfolobaceae</taxon>
        <taxon>Sulfodiicoccus</taxon>
    </lineage>
</organism>
<reference evidence="1" key="3">
    <citation type="journal article" date="2019" name="BMC Res. Notes">
        <title>Complete genome sequence of the Sulfodiicoccus acidiphilus strain HS-1T, the first crenarchaeon that lacks polB3, isolated from an acidic hot spring in Ohwaku-dani, Hakone, Japan.</title>
        <authorList>
            <person name="Sakai H.D."/>
            <person name="Kurosawa N."/>
        </authorList>
    </citation>
    <scope>NUCLEOTIDE SEQUENCE</scope>
    <source>
        <strain evidence="1">HS-1</strain>
    </source>
</reference>
<dbReference type="Proteomes" id="UP000616143">
    <property type="component" value="Unassembled WGS sequence"/>
</dbReference>
<dbReference type="GeneID" id="38667614"/>
<evidence type="ECO:0000313" key="3">
    <source>
        <dbReference type="Proteomes" id="UP000276741"/>
    </source>
</evidence>
<dbReference type="EMBL" id="BMQS01000012">
    <property type="protein sequence ID" value="GGT98175.1"/>
    <property type="molecule type" value="Genomic_DNA"/>
</dbReference>
<protein>
    <submittedName>
        <fullName evidence="1">Uncharacterized protein</fullName>
    </submittedName>
</protein>
<sequence>MDEVDELKERLSRMKRKGDMESVIAMLQTMSSLMPPSEDFAISLGKRGQHEYLLDRGGPLLVTMTQEEYLPFLTGNQRRIRYDQIPEDVIRSVMSRPREVLDQLRDIYVEQSKRENVSSKLDRLVAIIMEFV</sequence>
<evidence type="ECO:0000313" key="1">
    <source>
        <dbReference type="EMBL" id="BBD73764.1"/>
    </source>
</evidence>
<dbReference type="AlphaFoldDB" id="A0A348B6G2"/>
<reference evidence="2" key="4">
    <citation type="submission" date="2020-09" db="EMBL/GenBank/DDBJ databases">
        <authorList>
            <person name="Sun Q."/>
            <person name="Ohkuma M."/>
        </authorList>
    </citation>
    <scope>NUCLEOTIDE SEQUENCE</scope>
    <source>
        <strain evidence="2">JCM 31740</strain>
    </source>
</reference>